<evidence type="ECO:0000313" key="1">
    <source>
        <dbReference type="EMBL" id="KKL75445.1"/>
    </source>
</evidence>
<reference evidence="1" key="1">
    <citation type="journal article" date="2015" name="Nature">
        <title>Complex archaea that bridge the gap between prokaryotes and eukaryotes.</title>
        <authorList>
            <person name="Spang A."/>
            <person name="Saw J.H."/>
            <person name="Jorgensen S.L."/>
            <person name="Zaremba-Niedzwiedzka K."/>
            <person name="Martijn J."/>
            <person name="Lind A.E."/>
            <person name="van Eijk R."/>
            <person name="Schleper C."/>
            <person name="Guy L."/>
            <person name="Ettema T.J."/>
        </authorList>
    </citation>
    <scope>NUCLEOTIDE SEQUENCE</scope>
</reference>
<dbReference type="AlphaFoldDB" id="A0A0F9H1D6"/>
<dbReference type="EMBL" id="LAZR01024349">
    <property type="protein sequence ID" value="KKL75445.1"/>
    <property type="molecule type" value="Genomic_DNA"/>
</dbReference>
<feature type="non-terminal residue" evidence="1">
    <location>
        <position position="1"/>
    </location>
</feature>
<proteinExistence type="predicted"/>
<accession>A0A0F9H1D6</accession>
<sequence>ADMSGYQLGNLLWLLRKHPNDSTGDWYHEWISIIQVACVKLGIVPYANTADETDEEFNKDIEWIKEEIEKKKNDKIS</sequence>
<name>A0A0F9H1D6_9ZZZZ</name>
<protein>
    <submittedName>
        <fullName evidence="1">Uncharacterized protein</fullName>
    </submittedName>
</protein>
<organism evidence="1">
    <name type="scientific">marine sediment metagenome</name>
    <dbReference type="NCBI Taxonomy" id="412755"/>
    <lineage>
        <taxon>unclassified sequences</taxon>
        <taxon>metagenomes</taxon>
        <taxon>ecological metagenomes</taxon>
    </lineage>
</organism>
<gene>
    <name evidence="1" type="ORF">LCGC14_2054780</name>
</gene>
<comment type="caution">
    <text evidence="1">The sequence shown here is derived from an EMBL/GenBank/DDBJ whole genome shotgun (WGS) entry which is preliminary data.</text>
</comment>